<organism evidence="2 3">
    <name type="scientific">Lupinus angustifolius</name>
    <name type="common">Narrow-leaved blue lupine</name>
    <dbReference type="NCBI Taxonomy" id="3871"/>
    <lineage>
        <taxon>Eukaryota</taxon>
        <taxon>Viridiplantae</taxon>
        <taxon>Streptophyta</taxon>
        <taxon>Embryophyta</taxon>
        <taxon>Tracheophyta</taxon>
        <taxon>Spermatophyta</taxon>
        <taxon>Magnoliopsida</taxon>
        <taxon>eudicotyledons</taxon>
        <taxon>Gunneridae</taxon>
        <taxon>Pentapetalae</taxon>
        <taxon>rosids</taxon>
        <taxon>fabids</taxon>
        <taxon>Fabales</taxon>
        <taxon>Fabaceae</taxon>
        <taxon>Papilionoideae</taxon>
        <taxon>50 kb inversion clade</taxon>
        <taxon>genistoids sensu lato</taxon>
        <taxon>core genistoids</taxon>
        <taxon>Genisteae</taxon>
        <taxon>Lupinus</taxon>
    </lineage>
</organism>
<dbReference type="Gramene" id="OIW16109">
    <property type="protein sequence ID" value="OIW16109"/>
    <property type="gene ID" value="TanjilG_18824"/>
</dbReference>
<gene>
    <name evidence="2" type="ORF">TanjilG_18824</name>
</gene>
<sequence>MHSHVLPSSPTMQPPHVPSSTIVEGSEASSPNSGGLDVDFEEMEKLIRLGFTINLIYYDLYLAT</sequence>
<evidence type="ECO:0000256" key="1">
    <source>
        <dbReference type="SAM" id="MobiDB-lite"/>
    </source>
</evidence>
<name>A0A4P1RQS5_LUPAN</name>
<dbReference type="EMBL" id="CM007362">
    <property type="protein sequence ID" value="OIW16109.1"/>
    <property type="molecule type" value="Genomic_DNA"/>
</dbReference>
<dbReference type="AlphaFoldDB" id="A0A4P1RQS5"/>
<accession>A0A4P1RQS5</accession>
<evidence type="ECO:0000313" key="2">
    <source>
        <dbReference type="EMBL" id="OIW16109.1"/>
    </source>
</evidence>
<protein>
    <submittedName>
        <fullName evidence="2">Uncharacterized protein</fullName>
    </submittedName>
</protein>
<dbReference type="Proteomes" id="UP000188354">
    <property type="component" value="Chromosome LG02"/>
</dbReference>
<evidence type="ECO:0000313" key="3">
    <source>
        <dbReference type="Proteomes" id="UP000188354"/>
    </source>
</evidence>
<feature type="compositionally biased region" description="Polar residues" evidence="1">
    <location>
        <begin position="1"/>
        <end position="11"/>
    </location>
</feature>
<feature type="region of interest" description="Disordered" evidence="1">
    <location>
        <begin position="1"/>
        <end position="37"/>
    </location>
</feature>
<reference evidence="2 3" key="1">
    <citation type="journal article" date="2017" name="Plant Biotechnol. J.">
        <title>A comprehensive draft genome sequence for lupin (Lupinus angustifolius), an emerging health food: insights into plant-microbe interactions and legume evolution.</title>
        <authorList>
            <person name="Hane J.K."/>
            <person name="Ming Y."/>
            <person name="Kamphuis L.G."/>
            <person name="Nelson M.N."/>
            <person name="Garg G."/>
            <person name="Atkins C.A."/>
            <person name="Bayer P.E."/>
            <person name="Bravo A."/>
            <person name="Bringans S."/>
            <person name="Cannon S."/>
            <person name="Edwards D."/>
            <person name="Foley R."/>
            <person name="Gao L.L."/>
            <person name="Harrison M.J."/>
            <person name="Huang W."/>
            <person name="Hurgobin B."/>
            <person name="Li S."/>
            <person name="Liu C.W."/>
            <person name="McGrath A."/>
            <person name="Morahan G."/>
            <person name="Murray J."/>
            <person name="Weller J."/>
            <person name="Jian J."/>
            <person name="Singh K.B."/>
        </authorList>
    </citation>
    <scope>NUCLEOTIDE SEQUENCE [LARGE SCALE GENOMIC DNA]</scope>
    <source>
        <strain evidence="3">cv. Tanjil</strain>
        <tissue evidence="2">Whole plant</tissue>
    </source>
</reference>
<proteinExistence type="predicted"/>
<feature type="compositionally biased region" description="Polar residues" evidence="1">
    <location>
        <begin position="18"/>
        <end position="33"/>
    </location>
</feature>
<keyword evidence="3" id="KW-1185">Reference proteome</keyword>